<evidence type="ECO:0000256" key="6">
    <source>
        <dbReference type="RuleBase" id="RU363042"/>
    </source>
</evidence>
<dbReference type="EC" id="2.3.2.3" evidence="6"/>
<dbReference type="OrthoDB" id="9810654at2"/>
<feature type="transmembrane region" description="Helical" evidence="6">
    <location>
        <begin position="12"/>
        <end position="33"/>
    </location>
</feature>
<feature type="transmembrane region" description="Helical" evidence="6">
    <location>
        <begin position="130"/>
        <end position="149"/>
    </location>
</feature>
<keyword evidence="2" id="KW-1003">Cell membrane</keyword>
<keyword evidence="4 6" id="KW-1133">Transmembrane helix</keyword>
<feature type="transmembrane region" description="Helical" evidence="6">
    <location>
        <begin position="187"/>
        <end position="204"/>
    </location>
</feature>
<comment type="catalytic activity">
    <reaction evidence="6">
        <text>L-lysyl-tRNA(Lys) + a 1,2-diacyl-sn-glycero-3-phospho-(1'-sn-glycerol) = a 1,2-diacyl-sn-glycero-3-phospho-1'-(3'-O-L-lysyl)-sn-glycerol + tRNA(Lys)</text>
        <dbReference type="Rhea" id="RHEA:10668"/>
        <dbReference type="Rhea" id="RHEA-COMP:9696"/>
        <dbReference type="Rhea" id="RHEA-COMP:9697"/>
        <dbReference type="ChEBI" id="CHEBI:64716"/>
        <dbReference type="ChEBI" id="CHEBI:75792"/>
        <dbReference type="ChEBI" id="CHEBI:78442"/>
        <dbReference type="ChEBI" id="CHEBI:78529"/>
        <dbReference type="EC" id="2.3.2.3"/>
    </reaction>
</comment>
<evidence type="ECO:0000256" key="5">
    <source>
        <dbReference type="ARBA" id="ARBA00023136"/>
    </source>
</evidence>
<dbReference type="AlphaFoldDB" id="A0A1H3BUZ3"/>
<feature type="transmembrane region" description="Helical" evidence="6">
    <location>
        <begin position="296"/>
        <end position="316"/>
    </location>
</feature>
<keyword evidence="6" id="KW-0443">Lipid metabolism</keyword>
<feature type="transmembrane region" description="Helical" evidence="6">
    <location>
        <begin position="266"/>
        <end position="284"/>
    </location>
</feature>
<dbReference type="InterPro" id="IPR022791">
    <property type="entry name" value="L-PG_synthase/AglD"/>
</dbReference>
<dbReference type="RefSeq" id="WP_090243010.1">
    <property type="nucleotide sequence ID" value="NZ_FNOU01000002.1"/>
</dbReference>
<dbReference type="PANTHER" id="PTHR37693:SF1">
    <property type="entry name" value="INTEGRAL MEMBRANE PROTEIN"/>
    <property type="match status" value="1"/>
</dbReference>
<comment type="similarity">
    <text evidence="6">Belongs to the LPG synthase family.</text>
</comment>
<dbReference type="STRING" id="1528.SAMN04488579_102212"/>
<reference evidence="8" key="1">
    <citation type="submission" date="2016-10" db="EMBL/GenBank/DDBJ databases">
        <authorList>
            <person name="Varghese N."/>
            <person name="Submissions S."/>
        </authorList>
    </citation>
    <scope>NUCLEOTIDE SEQUENCE [LARGE SCALE GENOMIC DNA]</scope>
    <source>
        <strain evidence="8">VPI 5359</strain>
    </source>
</reference>
<feature type="transmembrane region" description="Helical" evidence="6">
    <location>
        <begin position="238"/>
        <end position="260"/>
    </location>
</feature>
<comment type="function">
    <text evidence="6">Catalyzes the transfer of a lysyl group from L-lysyl-tRNA(Lys) to membrane-bound phosphatidylglycerol (PG), which produces lysylphosphatidylglycerol (LPG), a major component of the bacterial membrane with a positive net charge. LPG synthesis contributes to bacterial virulence as it is involved in the resistance mechanism against cationic antimicrobial peptides (CAMP) produces by the host's immune system (defensins, cathelicidins) and by the competing microorganisms.</text>
</comment>
<dbReference type="PANTHER" id="PTHR37693">
    <property type="entry name" value="PHOSPHATIDYLGLYCEROL LYSYLTRANSFERASE"/>
    <property type="match status" value="1"/>
</dbReference>
<organism evidence="7 8">
    <name type="scientific">Eubacterium barkeri</name>
    <name type="common">Clostridium barkeri</name>
    <dbReference type="NCBI Taxonomy" id="1528"/>
    <lineage>
        <taxon>Bacteria</taxon>
        <taxon>Bacillati</taxon>
        <taxon>Bacillota</taxon>
        <taxon>Clostridia</taxon>
        <taxon>Eubacteriales</taxon>
        <taxon>Eubacteriaceae</taxon>
        <taxon>Eubacterium</taxon>
    </lineage>
</organism>
<evidence type="ECO:0000313" key="8">
    <source>
        <dbReference type="Proteomes" id="UP000199652"/>
    </source>
</evidence>
<evidence type="ECO:0000313" key="7">
    <source>
        <dbReference type="EMBL" id="SDX45525.1"/>
    </source>
</evidence>
<dbReference type="EMBL" id="FNOU01000002">
    <property type="protein sequence ID" value="SDX45525.1"/>
    <property type="molecule type" value="Genomic_DNA"/>
</dbReference>
<proteinExistence type="inferred from homology"/>
<evidence type="ECO:0000256" key="3">
    <source>
        <dbReference type="ARBA" id="ARBA00022692"/>
    </source>
</evidence>
<feature type="transmembrane region" description="Helical" evidence="6">
    <location>
        <begin position="161"/>
        <end position="181"/>
    </location>
</feature>
<evidence type="ECO:0000256" key="4">
    <source>
        <dbReference type="ARBA" id="ARBA00022989"/>
    </source>
</evidence>
<dbReference type="GO" id="GO:0050071">
    <property type="term" value="F:phosphatidylglycerol lysyltransferase activity"/>
    <property type="evidence" value="ECO:0007669"/>
    <property type="project" value="UniProtKB-EC"/>
</dbReference>
<feature type="transmembrane region" description="Helical" evidence="6">
    <location>
        <begin position="322"/>
        <end position="339"/>
    </location>
</feature>
<feature type="transmembrane region" description="Helical" evidence="6">
    <location>
        <begin position="81"/>
        <end position="97"/>
    </location>
</feature>
<keyword evidence="6" id="KW-0046">Antibiotic resistance</keyword>
<keyword evidence="3 6" id="KW-0812">Transmembrane</keyword>
<keyword evidence="5 6" id="KW-0472">Membrane</keyword>
<keyword evidence="8" id="KW-1185">Reference proteome</keyword>
<name>A0A1H3BUZ3_EUBBA</name>
<dbReference type="GO" id="GO:0006629">
    <property type="term" value="P:lipid metabolic process"/>
    <property type="evidence" value="ECO:0007669"/>
    <property type="project" value="UniProtKB-KW"/>
</dbReference>
<keyword evidence="6" id="KW-0808">Transferase</keyword>
<comment type="subcellular location">
    <subcellularLocation>
        <location evidence="1 6">Cell membrane</location>
        <topology evidence="1 6">Multi-pass membrane protein</topology>
    </subcellularLocation>
</comment>
<dbReference type="Proteomes" id="UP000199652">
    <property type="component" value="Unassembled WGS sequence"/>
</dbReference>
<sequence length="369" mass="41090">MKGQIGVFIKKHANFIFFIVLITITVAVIAAQVDGKEFVSTLMQTNGWFLAVGLCCVGIYWVLEAYMLLKMMRRKFPEEGFRFAMVVTIIGQYYNLVTPGASGGQPLQLFEMSRRGYPIGTGTAILVQKYALYQITVTLLALLALIINFGTVTTSLVAAKWFITIGLVVNVAGVVLVLILAFSPKTARGIMTGGVNFLLFCRILKDKEKYYGKIDHFVAEYSQAIDDIRIYKWESLKLLGVSVLQILIFYSINYWVYRALGLHDSSAFAVITMQAILYVAMAFVPTPGAAGGAEAGFALIFGPIYGSVYTSVALILWRIITFYFIIAFGGIFLSLRAILLERFPLKKISEGSLKEKEKIDERNYSQSNH</sequence>
<feature type="transmembrane region" description="Helical" evidence="6">
    <location>
        <begin position="48"/>
        <end position="69"/>
    </location>
</feature>
<dbReference type="GO" id="GO:0005886">
    <property type="term" value="C:plasma membrane"/>
    <property type="evidence" value="ECO:0007669"/>
    <property type="project" value="UniProtKB-SubCell"/>
</dbReference>
<gene>
    <name evidence="6" type="primary">mprF</name>
    <name evidence="7" type="ORF">SAMN04488579_102212</name>
</gene>
<dbReference type="GO" id="GO:0046677">
    <property type="term" value="P:response to antibiotic"/>
    <property type="evidence" value="ECO:0007669"/>
    <property type="project" value="UniProtKB-KW"/>
</dbReference>
<accession>A0A1H3BUZ3</accession>
<dbReference type="NCBIfam" id="TIGR00374">
    <property type="entry name" value="flippase-like domain"/>
    <property type="match status" value="1"/>
</dbReference>
<protein>
    <recommendedName>
        <fullName evidence="6">Phosphatidylglycerol lysyltransferase</fullName>
        <ecNumber evidence="6">2.3.2.3</ecNumber>
    </recommendedName>
    <alternativeName>
        <fullName evidence="6">Lysylphosphatidylglycerol synthase</fullName>
    </alternativeName>
</protein>
<dbReference type="Pfam" id="PF03706">
    <property type="entry name" value="LPG_synthase_TM"/>
    <property type="match status" value="1"/>
</dbReference>
<evidence type="ECO:0000256" key="2">
    <source>
        <dbReference type="ARBA" id="ARBA00022475"/>
    </source>
</evidence>
<evidence type="ECO:0000256" key="1">
    <source>
        <dbReference type="ARBA" id="ARBA00004651"/>
    </source>
</evidence>